<dbReference type="EMBL" id="NAJO01000045">
    <property type="protein sequence ID" value="OQN98530.1"/>
    <property type="molecule type" value="Genomic_DNA"/>
</dbReference>
<dbReference type="Pfam" id="PF14087">
    <property type="entry name" value="DUF4267"/>
    <property type="match status" value="1"/>
</dbReference>
<organism evidence="2 3">
    <name type="scientific">Cryoendolithus antarcticus</name>
    <dbReference type="NCBI Taxonomy" id="1507870"/>
    <lineage>
        <taxon>Eukaryota</taxon>
        <taxon>Fungi</taxon>
        <taxon>Dikarya</taxon>
        <taxon>Ascomycota</taxon>
        <taxon>Pezizomycotina</taxon>
        <taxon>Dothideomycetes</taxon>
        <taxon>Dothideomycetidae</taxon>
        <taxon>Cladosporiales</taxon>
        <taxon>Cladosporiaceae</taxon>
        <taxon>Cryoendolithus</taxon>
    </lineage>
</organism>
<dbReference type="InterPro" id="IPR025363">
    <property type="entry name" value="DUF4267"/>
</dbReference>
<reference evidence="3" key="1">
    <citation type="submission" date="2017-03" db="EMBL/GenBank/DDBJ databases">
        <title>Genomes of endolithic fungi from Antarctica.</title>
        <authorList>
            <person name="Coleine C."/>
            <person name="Masonjones S."/>
            <person name="Stajich J.E."/>
        </authorList>
    </citation>
    <scope>NUCLEOTIDE SEQUENCE [LARGE SCALE GENOMIC DNA]</scope>
    <source>
        <strain evidence="3">CCFEE 5527</strain>
    </source>
</reference>
<dbReference type="OrthoDB" id="3905156at2759"/>
<feature type="transmembrane region" description="Helical" evidence="1">
    <location>
        <begin position="130"/>
        <end position="150"/>
    </location>
</feature>
<keyword evidence="1" id="KW-0472">Membrane</keyword>
<keyword evidence="1" id="KW-1133">Transmembrane helix</keyword>
<evidence type="ECO:0000313" key="3">
    <source>
        <dbReference type="Proteomes" id="UP000192596"/>
    </source>
</evidence>
<keyword evidence="3" id="KW-1185">Reference proteome</keyword>
<sequence length="157" mass="16703">MATLGSSRNIWSTLPPPAECLAILVGLAEVSIFGLAGLANTTEFAKGYGLPLPAARPDATADLKDEKDANTQRALVAAIAARNIEKGIIILAFATYWRDRRALGTVVATGLVTTVADLMLVRWYGVKEAVFGHMIGVFNCAAIGGALLYWGRSDPLW</sequence>
<name>A0A1V8SHT3_9PEZI</name>
<evidence type="ECO:0008006" key="4">
    <source>
        <dbReference type="Google" id="ProtNLM"/>
    </source>
</evidence>
<dbReference type="AlphaFoldDB" id="A0A1V8SHT3"/>
<evidence type="ECO:0000313" key="2">
    <source>
        <dbReference type="EMBL" id="OQN98530.1"/>
    </source>
</evidence>
<dbReference type="InParanoid" id="A0A1V8SHT3"/>
<protein>
    <recommendedName>
        <fullName evidence="4">DUF4267 domain-containing protein</fullName>
    </recommendedName>
</protein>
<proteinExistence type="predicted"/>
<accession>A0A1V8SHT3</accession>
<gene>
    <name evidence="2" type="ORF">B0A48_15791</name>
</gene>
<comment type="caution">
    <text evidence="2">The sequence shown here is derived from an EMBL/GenBank/DDBJ whole genome shotgun (WGS) entry which is preliminary data.</text>
</comment>
<feature type="transmembrane region" description="Helical" evidence="1">
    <location>
        <begin position="102"/>
        <end position="124"/>
    </location>
</feature>
<dbReference type="Proteomes" id="UP000192596">
    <property type="component" value="Unassembled WGS sequence"/>
</dbReference>
<keyword evidence="1" id="KW-0812">Transmembrane</keyword>
<evidence type="ECO:0000256" key="1">
    <source>
        <dbReference type="SAM" id="Phobius"/>
    </source>
</evidence>